<dbReference type="PATRIC" id="fig|1184267.3.peg.2231"/>
<dbReference type="Pfam" id="PF01323">
    <property type="entry name" value="DSBA"/>
    <property type="match status" value="1"/>
</dbReference>
<dbReference type="RefSeq" id="WP_015470910.1">
    <property type="nucleotide sequence ID" value="NC_020813.1"/>
</dbReference>
<evidence type="ECO:0000256" key="2">
    <source>
        <dbReference type="ARBA" id="ARBA00023002"/>
    </source>
</evidence>
<evidence type="ECO:0000256" key="1">
    <source>
        <dbReference type="ARBA" id="ARBA00022729"/>
    </source>
</evidence>
<evidence type="ECO:0000256" key="3">
    <source>
        <dbReference type="ARBA" id="ARBA00023157"/>
    </source>
</evidence>
<dbReference type="HOGENOM" id="CLU_000288_47_4_7"/>
<dbReference type="GO" id="GO:0016491">
    <property type="term" value="F:oxidoreductase activity"/>
    <property type="evidence" value="ECO:0007669"/>
    <property type="project" value="UniProtKB-KW"/>
</dbReference>
<reference evidence="7 8" key="1">
    <citation type="journal article" date="2013" name="ISME J.">
        <title>By their genes ye shall know them: genomic signatures of predatory bacteria.</title>
        <authorList>
            <person name="Pasternak Z."/>
            <person name="Pietrokovski S."/>
            <person name="Rotem O."/>
            <person name="Gophna U."/>
            <person name="Lurie-Weinberger M.N."/>
            <person name="Jurkevitch E."/>
        </authorList>
    </citation>
    <scope>NUCLEOTIDE SEQUENCE [LARGE SCALE GENOMIC DNA]</scope>
    <source>
        <strain evidence="7 8">JSS</strain>
    </source>
</reference>
<keyword evidence="3" id="KW-1015">Disulfide bond</keyword>
<dbReference type="AlphaFoldDB" id="M4VD54"/>
<dbReference type="Proteomes" id="UP000012040">
    <property type="component" value="Chromosome"/>
</dbReference>
<feature type="domain" description="DSBA-like thioredoxin" evidence="6">
    <location>
        <begin position="82"/>
        <end position="220"/>
    </location>
</feature>
<sequence>MKMKAILGLTLLSLTLSACKSSDEQIQKWVENNPDKILQVLMDYQRKQQEANMPKPEDVTNNAAALFEHAESPTRGSGAIKIAYFFDFNCGHCARQSETIKAVLAKNSNVQIIYKNLAVLGPSSELAARAALAAHQQGKYNEYYTELYKIREKNETTLKDLARKLKLDVAKWEKDINGEAVEKEIQHVKELAGKMKISGTPALAIAPDKIFAGRVDHLQQIVDSIK</sequence>
<dbReference type="InterPro" id="IPR001853">
    <property type="entry name" value="DSBA-like_thioredoxin_dom"/>
</dbReference>
<protein>
    <recommendedName>
        <fullName evidence="6">DSBA-like thioredoxin domain-containing protein</fullName>
    </recommendedName>
</protein>
<feature type="signal peptide" evidence="5">
    <location>
        <begin position="1"/>
        <end position="20"/>
    </location>
</feature>
<dbReference type="InterPro" id="IPR036249">
    <property type="entry name" value="Thioredoxin-like_sf"/>
</dbReference>
<dbReference type="PANTHER" id="PTHR13887">
    <property type="entry name" value="GLUTATHIONE S-TRANSFERASE KAPPA"/>
    <property type="match status" value="1"/>
</dbReference>
<dbReference type="OrthoDB" id="12976at2"/>
<name>M4VD54_9BACT</name>
<evidence type="ECO:0000313" key="8">
    <source>
        <dbReference type="Proteomes" id="UP000012040"/>
    </source>
</evidence>
<dbReference type="EMBL" id="CP003537">
    <property type="protein sequence ID" value="AGH96420.1"/>
    <property type="molecule type" value="Genomic_DNA"/>
</dbReference>
<evidence type="ECO:0000313" key="7">
    <source>
        <dbReference type="EMBL" id="AGH96420.1"/>
    </source>
</evidence>
<gene>
    <name evidence="7" type="ORF">A11Q_2204</name>
</gene>
<organism evidence="7 8">
    <name type="scientific">Pseudobdellovibrio exovorus JSS</name>
    <dbReference type="NCBI Taxonomy" id="1184267"/>
    <lineage>
        <taxon>Bacteria</taxon>
        <taxon>Pseudomonadati</taxon>
        <taxon>Bdellovibrionota</taxon>
        <taxon>Bdellovibrionia</taxon>
        <taxon>Bdellovibrionales</taxon>
        <taxon>Pseudobdellovibrionaceae</taxon>
        <taxon>Pseudobdellovibrio</taxon>
    </lineage>
</organism>
<evidence type="ECO:0000256" key="4">
    <source>
        <dbReference type="ARBA" id="ARBA00023284"/>
    </source>
</evidence>
<dbReference type="PANTHER" id="PTHR13887:SF14">
    <property type="entry name" value="DISULFIDE BOND FORMATION PROTEIN D"/>
    <property type="match status" value="1"/>
</dbReference>
<evidence type="ECO:0000256" key="5">
    <source>
        <dbReference type="SAM" id="SignalP"/>
    </source>
</evidence>
<keyword evidence="4" id="KW-0676">Redox-active center</keyword>
<dbReference type="PROSITE" id="PS51257">
    <property type="entry name" value="PROKAR_LIPOPROTEIN"/>
    <property type="match status" value="1"/>
</dbReference>
<dbReference type="eggNOG" id="COG1651">
    <property type="taxonomic scope" value="Bacteria"/>
</dbReference>
<accession>M4VD54</accession>
<dbReference type="STRING" id="1184267.A11Q_2204"/>
<dbReference type="SUPFAM" id="SSF52833">
    <property type="entry name" value="Thioredoxin-like"/>
    <property type="match status" value="1"/>
</dbReference>
<evidence type="ECO:0000259" key="6">
    <source>
        <dbReference type="Pfam" id="PF01323"/>
    </source>
</evidence>
<keyword evidence="2" id="KW-0560">Oxidoreductase</keyword>
<keyword evidence="1 5" id="KW-0732">Signal</keyword>
<dbReference type="KEGG" id="bex:A11Q_2204"/>
<keyword evidence="8" id="KW-1185">Reference proteome</keyword>
<feature type="chain" id="PRO_5004060203" description="DSBA-like thioredoxin domain-containing protein" evidence="5">
    <location>
        <begin position="21"/>
        <end position="226"/>
    </location>
</feature>
<dbReference type="Gene3D" id="3.40.30.10">
    <property type="entry name" value="Glutaredoxin"/>
    <property type="match status" value="1"/>
</dbReference>
<proteinExistence type="predicted"/>